<dbReference type="eggNOG" id="COG0369">
    <property type="taxonomic scope" value="Bacteria"/>
</dbReference>
<keyword evidence="3" id="KW-0028">Amino-acid biosynthesis</keyword>
<feature type="binding site" evidence="12">
    <location>
        <position position="606"/>
    </location>
    <ligand>
        <name>FAD</name>
        <dbReference type="ChEBI" id="CHEBI:57692"/>
    </ligand>
</feature>
<dbReference type="GO" id="GO:0050660">
    <property type="term" value="F:flavin adenine dinucleotide binding"/>
    <property type="evidence" value="ECO:0007669"/>
    <property type="project" value="InterPro"/>
</dbReference>
<feature type="binding site" evidence="12">
    <location>
        <begin position="532"/>
        <end position="536"/>
    </location>
    <ligand>
        <name>NADP(+)</name>
        <dbReference type="ChEBI" id="CHEBI:58349"/>
    </ligand>
</feature>
<dbReference type="InterPro" id="IPR001709">
    <property type="entry name" value="Flavoprot_Pyr_Nucl_cyt_Rdtase"/>
</dbReference>
<dbReference type="InterPro" id="IPR039261">
    <property type="entry name" value="FNR_nucleotide-bd"/>
</dbReference>
<feature type="binding site" evidence="12">
    <location>
        <position position="418"/>
    </location>
    <ligand>
        <name>FAD</name>
        <dbReference type="ChEBI" id="CHEBI:57692"/>
    </ligand>
</feature>
<evidence type="ECO:0000256" key="7">
    <source>
        <dbReference type="ARBA" id="ARBA00022857"/>
    </source>
</evidence>
<keyword evidence="5 12" id="KW-0288">FMN</keyword>
<dbReference type="EC" id="1.8.1.2" evidence="1"/>
<dbReference type="SUPFAM" id="SSF52218">
    <property type="entry name" value="Flavoproteins"/>
    <property type="match status" value="1"/>
</dbReference>
<protein>
    <recommendedName>
        <fullName evidence="1">assimilatory sulfite reductase (NADPH)</fullName>
        <ecNumber evidence="1">1.8.1.2</ecNumber>
    </recommendedName>
</protein>
<dbReference type="InterPro" id="IPR010199">
    <property type="entry name" value="CysJ"/>
</dbReference>
<keyword evidence="10" id="KW-0198">Cysteine biosynthesis</keyword>
<dbReference type="FunFam" id="3.40.50.80:FF:000001">
    <property type="entry name" value="NADPH--cytochrome P450 reductase 1"/>
    <property type="match status" value="1"/>
</dbReference>
<dbReference type="Gene3D" id="1.20.990.10">
    <property type="entry name" value="NADPH-cytochrome p450 Reductase, Chain A, domain 3"/>
    <property type="match status" value="1"/>
</dbReference>
<evidence type="ECO:0000313" key="16">
    <source>
        <dbReference type="EMBL" id="AIC93407.1"/>
    </source>
</evidence>
<dbReference type="PRINTS" id="PR00371">
    <property type="entry name" value="FPNCR"/>
</dbReference>
<evidence type="ECO:0000256" key="2">
    <source>
        <dbReference type="ARBA" id="ARBA00022448"/>
    </source>
</evidence>
<dbReference type="AlphaFoldDB" id="A0A060LTE7"/>
<comment type="cofactor">
    <cofactor evidence="12">
        <name>FAD</name>
        <dbReference type="ChEBI" id="CHEBI:57692"/>
    </cofactor>
    <text evidence="12">Binds 1 FAD per subunit.</text>
</comment>
<accession>A0A060LTE7</accession>
<feature type="binding site" evidence="12">
    <location>
        <position position="327"/>
    </location>
    <ligand>
        <name>FAD</name>
        <dbReference type="ChEBI" id="CHEBI:57692"/>
    </ligand>
</feature>
<feature type="binding site" evidence="12">
    <location>
        <begin position="394"/>
        <end position="397"/>
    </location>
    <ligand>
        <name>FAD</name>
        <dbReference type="ChEBI" id="CHEBI:57692"/>
    </ligand>
</feature>
<evidence type="ECO:0000256" key="6">
    <source>
        <dbReference type="ARBA" id="ARBA00022827"/>
    </source>
</evidence>
<comment type="catalytic activity">
    <reaction evidence="11">
        <text>hydrogen sulfide + 3 NADP(+) + 3 H2O = sulfite + 3 NADPH + 4 H(+)</text>
        <dbReference type="Rhea" id="RHEA:13801"/>
        <dbReference type="ChEBI" id="CHEBI:15377"/>
        <dbReference type="ChEBI" id="CHEBI:15378"/>
        <dbReference type="ChEBI" id="CHEBI:17359"/>
        <dbReference type="ChEBI" id="CHEBI:29919"/>
        <dbReference type="ChEBI" id="CHEBI:57783"/>
        <dbReference type="ChEBI" id="CHEBI:58349"/>
        <dbReference type="EC" id="1.8.1.2"/>
    </reaction>
</comment>
<dbReference type="PROSITE" id="PS50902">
    <property type="entry name" value="FLAVODOXIN_LIKE"/>
    <property type="match status" value="1"/>
</dbReference>
<feature type="binding site" evidence="12">
    <location>
        <position position="568"/>
    </location>
    <ligand>
        <name>NADP(+)</name>
        <dbReference type="ChEBI" id="CHEBI:58349"/>
    </ligand>
</feature>
<feature type="binding site" evidence="12">
    <location>
        <begin position="123"/>
        <end position="126"/>
    </location>
    <ligand>
        <name>FMN</name>
        <dbReference type="ChEBI" id="CHEBI:58210"/>
    </ligand>
</feature>
<dbReference type="InterPro" id="IPR001094">
    <property type="entry name" value="Flavdoxin-like"/>
</dbReference>
<evidence type="ECO:0000256" key="1">
    <source>
        <dbReference type="ARBA" id="ARBA00012604"/>
    </source>
</evidence>
<evidence type="ECO:0000256" key="3">
    <source>
        <dbReference type="ARBA" id="ARBA00022605"/>
    </source>
</evidence>
<dbReference type="Pfam" id="PF00667">
    <property type="entry name" value="FAD_binding_1"/>
    <property type="match status" value="1"/>
</dbReference>
<evidence type="ECO:0000259" key="15">
    <source>
        <dbReference type="PROSITE" id="PS51384"/>
    </source>
</evidence>
<dbReference type="Gene3D" id="3.40.50.80">
    <property type="entry name" value="Nucleotide-binding domain of ferredoxin-NADP reductase (FNR) module"/>
    <property type="match status" value="1"/>
</dbReference>
<keyword evidence="2" id="KW-0813">Transport</keyword>
<dbReference type="GO" id="GO:0005829">
    <property type="term" value="C:cytosol"/>
    <property type="evidence" value="ECO:0007669"/>
    <property type="project" value="TreeGrafter"/>
</dbReference>
<evidence type="ECO:0000256" key="5">
    <source>
        <dbReference type="ARBA" id="ARBA00022643"/>
    </source>
</evidence>
<organism evidence="16 17">
    <name type="scientific">Shouchella lehensis G1</name>
    <dbReference type="NCBI Taxonomy" id="1246626"/>
    <lineage>
        <taxon>Bacteria</taxon>
        <taxon>Bacillati</taxon>
        <taxon>Bacillota</taxon>
        <taxon>Bacilli</taxon>
        <taxon>Bacillales</taxon>
        <taxon>Bacillaceae</taxon>
        <taxon>Shouchella</taxon>
    </lineage>
</organism>
<dbReference type="InterPro" id="IPR001433">
    <property type="entry name" value="OxRdtase_FAD/NAD-bd"/>
</dbReference>
<dbReference type="InterPro" id="IPR029039">
    <property type="entry name" value="Flavoprotein-like_sf"/>
</dbReference>
<dbReference type="HOGENOM" id="CLU_001570_17_7_9"/>
<dbReference type="EMBL" id="CP003923">
    <property type="protein sequence ID" value="AIC93407.1"/>
    <property type="molecule type" value="Genomic_DNA"/>
</dbReference>
<evidence type="ECO:0000256" key="4">
    <source>
        <dbReference type="ARBA" id="ARBA00022630"/>
    </source>
</evidence>
<feature type="domain" description="FAD-binding FR-type" evidence="15">
    <location>
        <begin position="237"/>
        <end position="456"/>
    </location>
</feature>
<dbReference type="PRINTS" id="PR00369">
    <property type="entry name" value="FLAVODOXIN"/>
</dbReference>
<keyword evidence="8" id="KW-0249">Electron transport</keyword>
<evidence type="ECO:0000256" key="11">
    <source>
        <dbReference type="ARBA" id="ARBA00052219"/>
    </source>
</evidence>
<feature type="binding site" evidence="12">
    <location>
        <begin position="526"/>
        <end position="527"/>
    </location>
    <ligand>
        <name>NADP(+)</name>
        <dbReference type="ChEBI" id="CHEBI:58349"/>
    </ligand>
</feature>
<evidence type="ECO:0000313" key="17">
    <source>
        <dbReference type="Proteomes" id="UP000027142"/>
    </source>
</evidence>
<comment type="cofactor">
    <cofactor evidence="12">
        <name>FMN</name>
        <dbReference type="ChEBI" id="CHEBI:58210"/>
    </cofactor>
    <text evidence="12">Binds 1 FMN per subunit.</text>
</comment>
<keyword evidence="17" id="KW-1185">Reference proteome</keyword>
<dbReference type="PATRIC" id="fig|1246626.3.peg.798"/>
<dbReference type="PANTHER" id="PTHR19384">
    <property type="entry name" value="NITRIC OXIDE SYNTHASE-RELATED"/>
    <property type="match status" value="1"/>
</dbReference>
<dbReference type="SUPFAM" id="SSF63380">
    <property type="entry name" value="Riboflavin synthase domain-like"/>
    <property type="match status" value="1"/>
</dbReference>
<dbReference type="SUPFAM" id="SSF52343">
    <property type="entry name" value="Ferredoxin reductase-like, C-terminal NADP-linked domain"/>
    <property type="match status" value="1"/>
</dbReference>
<dbReference type="PIRSF" id="PIRSF000207">
    <property type="entry name" value="SiR-FP_CysJ"/>
    <property type="match status" value="1"/>
</dbReference>
<dbReference type="InterPro" id="IPR017927">
    <property type="entry name" value="FAD-bd_FR_type"/>
</dbReference>
<evidence type="ECO:0000256" key="9">
    <source>
        <dbReference type="ARBA" id="ARBA00023002"/>
    </source>
</evidence>
<dbReference type="InterPro" id="IPR008254">
    <property type="entry name" value="Flavodoxin/NO_synth"/>
</dbReference>
<evidence type="ECO:0000256" key="12">
    <source>
        <dbReference type="PIRSR" id="PIRSR000207-1"/>
    </source>
</evidence>
<keyword evidence="9" id="KW-0560">Oxidoreductase</keyword>
<dbReference type="InterPro" id="IPR017938">
    <property type="entry name" value="Riboflavin_synthase-like_b-brl"/>
</dbReference>
<feature type="domain" description="Flavodoxin-like" evidence="14">
    <location>
        <begin position="70"/>
        <end position="208"/>
    </location>
</feature>
<dbReference type="OrthoDB" id="9789468at2"/>
<evidence type="ECO:0000256" key="8">
    <source>
        <dbReference type="ARBA" id="ARBA00022982"/>
    </source>
</evidence>
<feature type="region of interest" description="Disordered" evidence="13">
    <location>
        <begin position="212"/>
        <end position="236"/>
    </location>
</feature>
<dbReference type="NCBIfam" id="TIGR01931">
    <property type="entry name" value="cysJ"/>
    <property type="match status" value="1"/>
</dbReference>
<keyword evidence="6 12" id="KW-0274">FAD</keyword>
<dbReference type="Pfam" id="PF00175">
    <property type="entry name" value="NAD_binding_1"/>
    <property type="match status" value="1"/>
</dbReference>
<dbReference type="InterPro" id="IPR023173">
    <property type="entry name" value="NADPH_Cyt_P450_Rdtase_alpha"/>
</dbReference>
<feature type="binding site" evidence="12">
    <location>
        <begin position="427"/>
        <end position="430"/>
    </location>
    <ligand>
        <name>FAD</name>
        <dbReference type="ChEBI" id="CHEBI:57692"/>
    </ligand>
</feature>
<dbReference type="GO" id="GO:0019344">
    <property type="term" value="P:cysteine biosynthetic process"/>
    <property type="evidence" value="ECO:0007669"/>
    <property type="project" value="UniProtKB-KW"/>
</dbReference>
<dbReference type="Gene3D" id="3.40.50.360">
    <property type="match status" value="1"/>
</dbReference>
<dbReference type="Gene3D" id="2.40.30.10">
    <property type="entry name" value="Translation factors"/>
    <property type="match status" value="1"/>
</dbReference>
<sequence length="606" mass="67420">MQLQPTNSPFTQQQVEWLNQLLPTLTPEQKVWLSGFMAASGSSTVSLEVAASTEVKSEPTKEAIAAKREVTILYGSQTGNSQQLAELAATQLKEQGVDVILSSMHTYKPKQLKDVKHLLIVVSTHGEGDPPDHAITFHEFLYSRKAPNLEGLAYSVLALGDSSYEFFCQTGKDFDERLAALGGTRLYPRVDCDLDFDEEANEWLTGVVKSLAEQSGEPQAQTETKGPSTTSTTYSRSNPFQAEVLTNLNLNGRGSAKETRHLELSLEGSGLSYAPGDSVGIFPENDQALVEALLEKTGWDEEEAVTINKKGDVVSLKNALCCHFEITVLTKPLLEKASLLTDHQGLKTLLHPDHAEELKAYLEGRDLLDLYEDFGPWNAGAAEFAGILRKIPPRLYSIASSYEAEPEEVHLTIGAVRYDANGRSRSGVCSVECAERKEPGDTVSIFIQKNESFRLPSEEAPIIMIGPGTGVAPFRAFLEERDERGIESPAWLFFGDQHFTTDFLYQTDFQRWLKDGVLSKMDVAFSRDTAEKVYVQHRMKEHGAELFTWLEDGAYVYVCGDEKRMAKDVQDTLIAIIQDEGQKTEEEAVAYLTAMQQQNRYLRDVY</sequence>
<dbReference type="Proteomes" id="UP000027142">
    <property type="component" value="Chromosome"/>
</dbReference>
<gene>
    <name evidence="16" type="ORF">BleG1_0799</name>
</gene>
<dbReference type="KEGG" id="ble:BleG1_0799"/>
<feature type="compositionally biased region" description="Low complexity" evidence="13">
    <location>
        <begin position="222"/>
        <end position="235"/>
    </location>
</feature>
<evidence type="ECO:0000259" key="14">
    <source>
        <dbReference type="PROSITE" id="PS50902"/>
    </source>
</evidence>
<dbReference type="PANTHER" id="PTHR19384:SF128">
    <property type="entry name" value="NADPH OXIDOREDUCTASE A"/>
    <property type="match status" value="1"/>
</dbReference>
<reference evidence="16 17" key="1">
    <citation type="journal article" date="2014" name="Gene">
        <title>A comparative genomic analysis of the alkalitolerant soil bacterium Bacillus lehensis G1.</title>
        <authorList>
            <person name="Noor Y.M."/>
            <person name="Samsulrizal N.H."/>
            <person name="Jema'on N.A."/>
            <person name="Low K.O."/>
            <person name="Ramli A.N."/>
            <person name="Alias N.I."/>
            <person name="Damis S.I."/>
            <person name="Fuzi S.F."/>
            <person name="Isa M.N."/>
            <person name="Murad A.M."/>
            <person name="Raih M.F."/>
            <person name="Bakar F.D."/>
            <person name="Najimudin N."/>
            <person name="Mahadi N.M."/>
            <person name="Illias R.M."/>
        </authorList>
    </citation>
    <scope>NUCLEOTIDE SEQUENCE [LARGE SCALE GENOMIC DNA]</scope>
    <source>
        <strain evidence="16 17">G1</strain>
    </source>
</reference>
<feature type="binding site" evidence="12">
    <location>
        <begin position="159"/>
        <end position="168"/>
    </location>
    <ligand>
        <name>FMN</name>
        <dbReference type="ChEBI" id="CHEBI:58210"/>
    </ligand>
</feature>
<dbReference type="GO" id="GO:0016651">
    <property type="term" value="F:oxidoreductase activity, acting on NAD(P)H"/>
    <property type="evidence" value="ECO:0007669"/>
    <property type="project" value="UniProtKB-ARBA"/>
</dbReference>
<dbReference type="InterPro" id="IPR003097">
    <property type="entry name" value="CysJ-like_FAD-binding"/>
</dbReference>
<dbReference type="GO" id="GO:0010181">
    <property type="term" value="F:FMN binding"/>
    <property type="evidence" value="ECO:0007669"/>
    <property type="project" value="InterPro"/>
</dbReference>
<dbReference type="RefSeq" id="WP_038477441.1">
    <property type="nucleotide sequence ID" value="NZ_CP003923.1"/>
</dbReference>
<evidence type="ECO:0000256" key="13">
    <source>
        <dbReference type="SAM" id="MobiDB-lite"/>
    </source>
</evidence>
<dbReference type="Pfam" id="PF00258">
    <property type="entry name" value="Flavodoxin_1"/>
    <property type="match status" value="1"/>
</dbReference>
<name>A0A060LTE7_9BACI</name>
<dbReference type="STRING" id="1246626.BleG1_0799"/>
<dbReference type="PROSITE" id="PS51384">
    <property type="entry name" value="FAD_FR"/>
    <property type="match status" value="1"/>
</dbReference>
<feature type="compositionally biased region" description="Polar residues" evidence="13">
    <location>
        <begin position="212"/>
        <end position="221"/>
    </location>
</feature>
<keyword evidence="7 12" id="KW-0521">NADP</keyword>
<keyword evidence="4" id="KW-0285">Flavoprotein</keyword>
<evidence type="ECO:0000256" key="10">
    <source>
        <dbReference type="ARBA" id="ARBA00023192"/>
    </source>
</evidence>
<proteinExistence type="predicted"/>
<dbReference type="CDD" id="cd06199">
    <property type="entry name" value="SiR"/>
    <property type="match status" value="1"/>
</dbReference>
<dbReference type="GO" id="GO:0004783">
    <property type="term" value="F:sulfite reductase (NADPH) activity"/>
    <property type="evidence" value="ECO:0007669"/>
    <property type="project" value="UniProtKB-EC"/>
</dbReference>
<feature type="binding site" evidence="12">
    <location>
        <begin position="412"/>
        <end position="414"/>
    </location>
    <ligand>
        <name>FAD</name>
        <dbReference type="ChEBI" id="CHEBI:57692"/>
    </ligand>
</feature>